<name>A0ABX2HQ21_9FIRM</name>
<feature type="domain" description="AB hydrolase-1" evidence="1">
    <location>
        <begin position="25"/>
        <end position="134"/>
    </location>
</feature>
<protein>
    <submittedName>
        <fullName evidence="2">Alpha/beta hydrolase</fullName>
    </submittedName>
</protein>
<dbReference type="PANTHER" id="PTHR43433">
    <property type="entry name" value="HYDROLASE, ALPHA/BETA FOLD FAMILY PROTEIN"/>
    <property type="match status" value="1"/>
</dbReference>
<gene>
    <name evidence="2" type="ORF">G5B36_17220</name>
</gene>
<keyword evidence="3" id="KW-1185">Reference proteome</keyword>
<organism evidence="2 3">
    <name type="scientific">Enterocloster aldenensis</name>
    <dbReference type="NCBI Taxonomy" id="358742"/>
    <lineage>
        <taxon>Bacteria</taxon>
        <taxon>Bacillati</taxon>
        <taxon>Bacillota</taxon>
        <taxon>Clostridia</taxon>
        <taxon>Lachnospirales</taxon>
        <taxon>Lachnospiraceae</taxon>
        <taxon>Enterocloster</taxon>
    </lineage>
</organism>
<dbReference type="EMBL" id="JAAITT010000026">
    <property type="protein sequence ID" value="NSJ50430.1"/>
    <property type="molecule type" value="Genomic_DNA"/>
</dbReference>
<dbReference type="Pfam" id="PF00561">
    <property type="entry name" value="Abhydrolase_1"/>
    <property type="match status" value="1"/>
</dbReference>
<dbReference type="PANTHER" id="PTHR43433:SF5">
    <property type="entry name" value="AB HYDROLASE-1 DOMAIN-CONTAINING PROTEIN"/>
    <property type="match status" value="1"/>
</dbReference>
<dbReference type="Proteomes" id="UP000669239">
    <property type="component" value="Unassembled WGS sequence"/>
</dbReference>
<evidence type="ECO:0000259" key="1">
    <source>
        <dbReference type="Pfam" id="PF00561"/>
    </source>
</evidence>
<reference evidence="2 3" key="1">
    <citation type="journal article" date="2020" name="Cell Host Microbe">
        <title>Functional and Genomic Variation between Human-Derived Isolates of Lachnospiraceae Reveals Inter- and Intra-Species Diversity.</title>
        <authorList>
            <person name="Sorbara M.T."/>
            <person name="Littmann E.R."/>
            <person name="Fontana E."/>
            <person name="Moody T.U."/>
            <person name="Kohout C.E."/>
            <person name="Gjonbalaj M."/>
            <person name="Eaton V."/>
            <person name="Seok R."/>
            <person name="Leiner I.M."/>
            <person name="Pamer E.G."/>
        </authorList>
    </citation>
    <scope>NUCLEOTIDE SEQUENCE [LARGE SCALE GENOMIC DNA]</scope>
    <source>
        <strain evidence="2 3">MSK.1.17</strain>
    </source>
</reference>
<dbReference type="SUPFAM" id="SSF53474">
    <property type="entry name" value="alpha/beta-Hydrolases"/>
    <property type="match status" value="1"/>
</dbReference>
<sequence length="250" mass="27849">MQMKEGYADNRFASLYYKELGQGVPLVMLHGNGESHQIFGRLSELMSRHYRVILMDSRGHGASKLRDTVRAQELTTSSMADDVVQVMDVLHVPKAVILGFSDGANVALEAASRYPDKVLAVVAVSGNALPRGMTAVSYAQVKSGYGFWRVMEKLPLPQGMKERAVSGRQLNGLMANWPHLTAEKLSLIQAPVLLLTGRRDMIRPRHSLWMGEQIPDAKVVFVKGADHFTLLKKERAYAGHIVRWLREKGL</sequence>
<dbReference type="InterPro" id="IPR000073">
    <property type="entry name" value="AB_hydrolase_1"/>
</dbReference>
<proteinExistence type="predicted"/>
<comment type="caution">
    <text evidence="2">The sequence shown here is derived from an EMBL/GenBank/DDBJ whole genome shotgun (WGS) entry which is preliminary data.</text>
</comment>
<keyword evidence="2" id="KW-0378">Hydrolase</keyword>
<dbReference type="InterPro" id="IPR050471">
    <property type="entry name" value="AB_hydrolase"/>
</dbReference>
<dbReference type="PRINTS" id="PR00111">
    <property type="entry name" value="ABHYDROLASE"/>
</dbReference>
<accession>A0ABX2HQ21</accession>
<dbReference type="GO" id="GO:0016787">
    <property type="term" value="F:hydrolase activity"/>
    <property type="evidence" value="ECO:0007669"/>
    <property type="project" value="UniProtKB-KW"/>
</dbReference>
<evidence type="ECO:0000313" key="2">
    <source>
        <dbReference type="EMBL" id="NSJ50430.1"/>
    </source>
</evidence>
<dbReference type="InterPro" id="IPR029058">
    <property type="entry name" value="AB_hydrolase_fold"/>
</dbReference>
<evidence type="ECO:0000313" key="3">
    <source>
        <dbReference type="Proteomes" id="UP000669239"/>
    </source>
</evidence>
<dbReference type="Gene3D" id="3.40.50.1820">
    <property type="entry name" value="alpha/beta hydrolase"/>
    <property type="match status" value="1"/>
</dbReference>